<dbReference type="InterPro" id="IPR014756">
    <property type="entry name" value="Ig_E-set"/>
</dbReference>
<comment type="caution">
    <text evidence="2">The sequence shown here is derived from an EMBL/GenBank/DDBJ whole genome shotgun (WGS) entry which is preliminary data.</text>
</comment>
<evidence type="ECO:0000256" key="1">
    <source>
        <dbReference type="SAM" id="MobiDB-lite"/>
    </source>
</evidence>
<dbReference type="PANTHER" id="PTHR43651:SF11">
    <property type="entry name" value="MALTO-OLIGOSYLTREHALOSE TREHALOHYDROLASE"/>
    <property type="match status" value="1"/>
</dbReference>
<evidence type="ECO:0000313" key="3">
    <source>
        <dbReference type="Proteomes" id="UP000280501"/>
    </source>
</evidence>
<dbReference type="SUPFAM" id="SSF51445">
    <property type="entry name" value="(Trans)glycosidases"/>
    <property type="match status" value="1"/>
</dbReference>
<dbReference type="EMBL" id="RKQZ01000001">
    <property type="protein sequence ID" value="RPF21054.1"/>
    <property type="molecule type" value="Genomic_DNA"/>
</dbReference>
<dbReference type="Gene3D" id="3.20.20.80">
    <property type="entry name" value="Glycosidases"/>
    <property type="match status" value="2"/>
</dbReference>
<feature type="compositionally biased region" description="Low complexity" evidence="1">
    <location>
        <begin position="19"/>
        <end position="30"/>
    </location>
</feature>
<dbReference type="RefSeq" id="WP_123814145.1">
    <property type="nucleotide sequence ID" value="NZ_RKQZ01000001.1"/>
</dbReference>
<dbReference type="PANTHER" id="PTHR43651">
    <property type="entry name" value="1,4-ALPHA-GLUCAN-BRANCHING ENZYME"/>
    <property type="match status" value="1"/>
</dbReference>
<dbReference type="AlphaFoldDB" id="A0A3N4YNW7"/>
<dbReference type="InterPro" id="IPR013783">
    <property type="entry name" value="Ig-like_fold"/>
</dbReference>
<dbReference type="GO" id="GO:0005975">
    <property type="term" value="P:carbohydrate metabolic process"/>
    <property type="evidence" value="ECO:0007669"/>
    <property type="project" value="UniProtKB-ARBA"/>
</dbReference>
<keyword evidence="3" id="KW-1185">Reference proteome</keyword>
<reference evidence="2 3" key="1">
    <citation type="submission" date="2018-11" db="EMBL/GenBank/DDBJ databases">
        <title>Sequencing the genomes of 1000 actinobacteria strains.</title>
        <authorList>
            <person name="Klenk H.-P."/>
        </authorList>
    </citation>
    <scope>NUCLEOTIDE SEQUENCE [LARGE SCALE GENOMIC DNA]</scope>
    <source>
        <strain evidence="2 3">DSM 15700</strain>
    </source>
</reference>
<feature type="compositionally biased region" description="Pro residues" evidence="1">
    <location>
        <begin position="1"/>
        <end position="18"/>
    </location>
</feature>
<proteinExistence type="predicted"/>
<gene>
    <name evidence="2" type="ORF">EDD34_1664</name>
</gene>
<organism evidence="2 3">
    <name type="scientific">Myceligenerans xiligouense</name>
    <dbReference type="NCBI Taxonomy" id="253184"/>
    <lineage>
        <taxon>Bacteria</taxon>
        <taxon>Bacillati</taxon>
        <taxon>Actinomycetota</taxon>
        <taxon>Actinomycetes</taxon>
        <taxon>Micrococcales</taxon>
        <taxon>Promicromonosporaceae</taxon>
        <taxon>Myceligenerans</taxon>
    </lineage>
</organism>
<evidence type="ECO:0000313" key="2">
    <source>
        <dbReference type="EMBL" id="RPF21054.1"/>
    </source>
</evidence>
<dbReference type="InterPro" id="IPR017853">
    <property type="entry name" value="GH"/>
</dbReference>
<feature type="region of interest" description="Disordered" evidence="1">
    <location>
        <begin position="1"/>
        <end position="30"/>
    </location>
</feature>
<dbReference type="Gene3D" id="2.60.40.10">
    <property type="entry name" value="Immunoglobulins"/>
    <property type="match status" value="1"/>
</dbReference>
<sequence length="613" mass="65406">MTGPSPDPSFGSPPPPGTAPESSVPGRRPVVWAPRARVVEVLLPYDPDEEPEHLPLRLVGADHPGSWGADVDLPHGTEYGFSVDGGPLLPDPRSVWLPHGIHGPTRVFDPTTFTWSDGTWSPPDLTAGVLLHVDVASFTPGGTFDDVVRHLPEIADLGVDGIEIAPVAAYDPDEGPAGGVRLHSVAQDLGGPAGLQHLVDAAHAARLAVVLNVPYRWAVTDELGLDAFGPYSTGHQPARPRTRVDDQIAATRAAQAMRPRTGQIPLARPRTGPINLSAALGAARLRRPGRQPARIGSGPTMRTDAALTRINLDGSGSLGPRGFLIDNARHWLHTFHLDGIVLDTPALADRAQIPFVQELADSVVHEGERAQRRYALYLDGPGLSDRLTSTVAGLLLQPGRPEHMATVRMLAETLAPSVRRAVRQGPRHNRLSMRRAGAAVVEDITRMPGAALAVPWADEESPARALLDADDVDVRASMMAFAALAGTPLVLDTEHLPVAPRTAEERRLAKWGRVLLRVRRAIVTELELPLDIRTSTDSTVLAVVRGRGALVLNTSGALAALRISTLLRPGEGIIGAPAPEDFRLQAAWEPGATRLVGDTLTVPPRMVAVLRAD</sequence>
<accession>A0A3N4YNW7</accession>
<dbReference type="SUPFAM" id="SSF81296">
    <property type="entry name" value="E set domains"/>
    <property type="match status" value="1"/>
</dbReference>
<name>A0A3N4YNW7_9MICO</name>
<protein>
    <submittedName>
        <fullName evidence="2">Uncharacterized protein</fullName>
    </submittedName>
</protein>
<dbReference type="Proteomes" id="UP000280501">
    <property type="component" value="Unassembled WGS sequence"/>
</dbReference>
<dbReference type="OrthoDB" id="9800174at2"/>